<feature type="coiled-coil region" evidence="1">
    <location>
        <begin position="55"/>
        <end position="82"/>
    </location>
</feature>
<sequence length="241" mass="26229">MSGDSSSSDDYGDVDLPQELLQAIGQDAEAADPLEQAEFDVVRYVNDLFPDEESLQDVDARLASIESEIAELDEQIDRGVRDYAQRVVDGDAEKALKNATEGIAELNNKIGSIHTRAKESEELVQSVSGDIAALDVAKRHITATVTALKRLVMLVSATEQLTAFAAEKRFAQVDELLNHKDRLLEDLKAECLEDIEGKLFTPGYDAEGKVDAKAACETAAAIGKEVKDDVISIDMKNIFAD</sequence>
<feature type="domain" description="Vps53 N-terminal" evidence="2">
    <location>
        <begin position="38"/>
        <end position="183"/>
    </location>
</feature>
<dbReference type="GO" id="GO:0005829">
    <property type="term" value="C:cytosol"/>
    <property type="evidence" value="ECO:0007669"/>
    <property type="project" value="GOC"/>
</dbReference>
<evidence type="ECO:0000313" key="3">
    <source>
        <dbReference type="EMBL" id="EEQ97284.1"/>
    </source>
</evidence>
<keyword evidence="4" id="KW-1185">Reference proteome</keyword>
<dbReference type="RefSeq" id="XP_002764567.1">
    <property type="nucleotide sequence ID" value="XM_002764521.1"/>
</dbReference>
<dbReference type="EMBL" id="GG687290">
    <property type="protein sequence ID" value="EEQ97284.1"/>
    <property type="molecule type" value="Genomic_DNA"/>
</dbReference>
<name>C5M154_PERM5</name>
<protein>
    <recommendedName>
        <fullName evidence="2">Vps53 N-terminal domain-containing protein</fullName>
    </recommendedName>
</protein>
<dbReference type="GO" id="GO:0042147">
    <property type="term" value="P:retrograde transport, endosome to Golgi"/>
    <property type="evidence" value="ECO:0007669"/>
    <property type="project" value="InterPro"/>
</dbReference>
<evidence type="ECO:0000313" key="4">
    <source>
        <dbReference type="Proteomes" id="UP000007800"/>
    </source>
</evidence>
<dbReference type="InterPro" id="IPR039766">
    <property type="entry name" value="Vps53"/>
</dbReference>
<proteinExistence type="predicted"/>
<reference evidence="3 4" key="1">
    <citation type="submission" date="2008-07" db="EMBL/GenBank/DDBJ databases">
        <authorList>
            <person name="El-Sayed N."/>
            <person name="Caler E."/>
            <person name="Inman J."/>
            <person name="Amedeo P."/>
            <person name="Hass B."/>
            <person name="Wortman J."/>
        </authorList>
    </citation>
    <scope>NUCLEOTIDE SEQUENCE [LARGE SCALE GENOMIC DNA]</scope>
    <source>
        <strain evidence="4">ATCC 50983 / TXsc</strain>
    </source>
</reference>
<dbReference type="Pfam" id="PF04100">
    <property type="entry name" value="Vps53_N"/>
    <property type="match status" value="1"/>
</dbReference>
<evidence type="ECO:0000256" key="1">
    <source>
        <dbReference type="SAM" id="Coils"/>
    </source>
</evidence>
<dbReference type="AlphaFoldDB" id="C5M154"/>
<organism evidence="4">
    <name type="scientific">Perkinsus marinus (strain ATCC 50983 / TXsc)</name>
    <dbReference type="NCBI Taxonomy" id="423536"/>
    <lineage>
        <taxon>Eukaryota</taxon>
        <taxon>Sar</taxon>
        <taxon>Alveolata</taxon>
        <taxon>Perkinsozoa</taxon>
        <taxon>Perkinsea</taxon>
        <taxon>Perkinsida</taxon>
        <taxon>Perkinsidae</taxon>
        <taxon>Perkinsus</taxon>
    </lineage>
</organism>
<dbReference type="Proteomes" id="UP000007800">
    <property type="component" value="Unassembled WGS sequence"/>
</dbReference>
<dbReference type="InParanoid" id="C5M154"/>
<dbReference type="PANTHER" id="PTHR12820">
    <property type="entry name" value="VACUOLAR SORTING PROTEIN 53"/>
    <property type="match status" value="1"/>
</dbReference>
<dbReference type="PANTHER" id="PTHR12820:SF0">
    <property type="entry name" value="VACUOLAR PROTEIN SORTING-ASSOCIATED PROTEIN 53 HOMOLOG"/>
    <property type="match status" value="1"/>
</dbReference>
<dbReference type="OrthoDB" id="10261632at2759"/>
<accession>C5M154</accession>
<gene>
    <name evidence="3" type="ORF">Pmar_PMAR024726</name>
</gene>
<dbReference type="GeneID" id="9054509"/>
<keyword evidence="1" id="KW-0175">Coiled coil</keyword>
<dbReference type="InterPro" id="IPR007234">
    <property type="entry name" value="Vps53_N"/>
</dbReference>
<dbReference type="GO" id="GO:0000938">
    <property type="term" value="C:GARP complex"/>
    <property type="evidence" value="ECO:0007669"/>
    <property type="project" value="InterPro"/>
</dbReference>
<evidence type="ECO:0000259" key="2">
    <source>
        <dbReference type="Pfam" id="PF04100"/>
    </source>
</evidence>